<evidence type="ECO:0000313" key="12">
    <source>
        <dbReference type="Proteomes" id="UP001183648"/>
    </source>
</evidence>
<dbReference type="PANTHER" id="PTHR11562:SF17">
    <property type="entry name" value="RE54080P-RELATED"/>
    <property type="match status" value="1"/>
</dbReference>
<comment type="caution">
    <text evidence="11">The sequence shown here is derived from an EMBL/GenBank/DDBJ whole genome shotgun (WGS) entry which is preliminary data.</text>
</comment>
<evidence type="ECO:0000256" key="6">
    <source>
        <dbReference type="ARBA" id="ARBA00023065"/>
    </source>
</evidence>
<evidence type="ECO:0000256" key="4">
    <source>
        <dbReference type="ARBA" id="ARBA00022692"/>
    </source>
</evidence>
<comment type="subcellular location">
    <subcellularLocation>
        <location evidence="1">Membrane</location>
        <topology evidence="1">Multi-pass membrane protein</topology>
    </subcellularLocation>
</comment>
<evidence type="ECO:0000259" key="9">
    <source>
        <dbReference type="Pfam" id="PF01545"/>
    </source>
</evidence>
<dbReference type="SUPFAM" id="SSF160240">
    <property type="entry name" value="Cation efflux protein cytoplasmic domain-like"/>
    <property type="match status" value="1"/>
</dbReference>
<organism evidence="11 12">
    <name type="scientific">Nocardioides marmoribigeumensis</name>
    <dbReference type="NCBI Taxonomy" id="433649"/>
    <lineage>
        <taxon>Bacteria</taxon>
        <taxon>Bacillati</taxon>
        <taxon>Actinomycetota</taxon>
        <taxon>Actinomycetes</taxon>
        <taxon>Propionibacteriales</taxon>
        <taxon>Nocardioidaceae</taxon>
        <taxon>Nocardioides</taxon>
    </lineage>
</organism>
<evidence type="ECO:0000256" key="1">
    <source>
        <dbReference type="ARBA" id="ARBA00004141"/>
    </source>
</evidence>
<dbReference type="InterPro" id="IPR027470">
    <property type="entry name" value="Cation_efflux_CTD"/>
</dbReference>
<dbReference type="InterPro" id="IPR027469">
    <property type="entry name" value="Cation_efflux_TMD_sf"/>
</dbReference>
<keyword evidence="6" id="KW-0406">Ion transport</keyword>
<feature type="domain" description="Cation efflux protein cytoplasmic" evidence="10">
    <location>
        <begin position="215"/>
        <end position="293"/>
    </location>
</feature>
<dbReference type="Pfam" id="PF16916">
    <property type="entry name" value="ZT_dimer"/>
    <property type="match status" value="1"/>
</dbReference>
<feature type="transmembrane region" description="Helical" evidence="8">
    <location>
        <begin position="121"/>
        <end position="141"/>
    </location>
</feature>
<keyword evidence="7 8" id="KW-0472">Membrane</keyword>
<dbReference type="RefSeq" id="WP_310302026.1">
    <property type="nucleotide sequence ID" value="NZ_BAAAPS010000013.1"/>
</dbReference>
<dbReference type="Proteomes" id="UP001183648">
    <property type="component" value="Unassembled WGS sequence"/>
</dbReference>
<dbReference type="Gene3D" id="1.20.1510.10">
    <property type="entry name" value="Cation efflux protein transmembrane domain"/>
    <property type="match status" value="1"/>
</dbReference>
<dbReference type="InterPro" id="IPR002524">
    <property type="entry name" value="Cation_efflux"/>
</dbReference>
<dbReference type="SUPFAM" id="SSF161111">
    <property type="entry name" value="Cation efflux protein transmembrane domain-like"/>
    <property type="match status" value="1"/>
</dbReference>
<evidence type="ECO:0000256" key="2">
    <source>
        <dbReference type="ARBA" id="ARBA00008873"/>
    </source>
</evidence>
<evidence type="ECO:0000259" key="10">
    <source>
        <dbReference type="Pfam" id="PF16916"/>
    </source>
</evidence>
<dbReference type="Pfam" id="PF01545">
    <property type="entry name" value="Cation_efflux"/>
    <property type="match status" value="1"/>
</dbReference>
<protein>
    <submittedName>
        <fullName evidence="11">Cobalt-zinc-cadmium efflux system protein</fullName>
    </submittedName>
</protein>
<dbReference type="InterPro" id="IPR036837">
    <property type="entry name" value="Cation_efflux_CTD_sf"/>
</dbReference>
<evidence type="ECO:0000256" key="5">
    <source>
        <dbReference type="ARBA" id="ARBA00022989"/>
    </source>
</evidence>
<evidence type="ECO:0000256" key="3">
    <source>
        <dbReference type="ARBA" id="ARBA00022448"/>
    </source>
</evidence>
<keyword evidence="5 8" id="KW-1133">Transmembrane helix</keyword>
<reference evidence="11 12" key="1">
    <citation type="submission" date="2023-07" db="EMBL/GenBank/DDBJ databases">
        <title>Sequencing the genomes of 1000 actinobacteria strains.</title>
        <authorList>
            <person name="Klenk H.-P."/>
        </authorList>
    </citation>
    <scope>NUCLEOTIDE SEQUENCE [LARGE SCALE GENOMIC DNA]</scope>
    <source>
        <strain evidence="11 12">DSM 19426</strain>
    </source>
</reference>
<accession>A0ABU2BWW0</accession>
<evidence type="ECO:0000256" key="8">
    <source>
        <dbReference type="SAM" id="Phobius"/>
    </source>
</evidence>
<feature type="transmembrane region" description="Helical" evidence="8">
    <location>
        <begin position="87"/>
        <end position="106"/>
    </location>
</feature>
<dbReference type="NCBIfam" id="TIGR01297">
    <property type="entry name" value="CDF"/>
    <property type="match status" value="1"/>
</dbReference>
<gene>
    <name evidence="11" type="ORF">J2S63_002266</name>
</gene>
<keyword evidence="12" id="KW-1185">Reference proteome</keyword>
<feature type="domain" description="Cation efflux protein transmembrane" evidence="9">
    <location>
        <begin position="22"/>
        <end position="211"/>
    </location>
</feature>
<evidence type="ECO:0000256" key="7">
    <source>
        <dbReference type="ARBA" id="ARBA00023136"/>
    </source>
</evidence>
<feature type="transmembrane region" description="Helical" evidence="8">
    <location>
        <begin position="153"/>
        <end position="180"/>
    </location>
</feature>
<dbReference type="EMBL" id="JAVDYG010000001">
    <property type="protein sequence ID" value="MDR7362713.1"/>
    <property type="molecule type" value="Genomic_DNA"/>
</dbReference>
<proteinExistence type="inferred from homology"/>
<feature type="transmembrane region" description="Helical" evidence="8">
    <location>
        <begin position="58"/>
        <end position="75"/>
    </location>
</feature>
<dbReference type="InterPro" id="IPR058533">
    <property type="entry name" value="Cation_efflux_TM"/>
</dbReference>
<keyword evidence="3" id="KW-0813">Transport</keyword>
<feature type="transmembrane region" description="Helical" evidence="8">
    <location>
        <begin position="22"/>
        <end position="46"/>
    </location>
</feature>
<name>A0ABU2BWW0_9ACTN</name>
<keyword evidence="4 8" id="KW-0812">Transmembrane</keyword>
<dbReference type="InterPro" id="IPR050681">
    <property type="entry name" value="CDF/SLC30A"/>
</dbReference>
<dbReference type="PANTHER" id="PTHR11562">
    <property type="entry name" value="CATION EFFLUX PROTEIN/ ZINC TRANSPORTER"/>
    <property type="match status" value="1"/>
</dbReference>
<sequence>MGHGHGHDWAAGRAEDRRRLRYVLAITLSVLAVEVVGSLATGSLALLADAGHMLTDSAAVAIALSASHLAALPSTDRRTFGLQRAEILAALANAVVLLALCGFLVVEGVRRLADPHPVDGGPMLAVAGLGLLGNLVALRLLSTRKESSLNLRAAYLEVLTDLLGSVAVLVAALVVLTTGVDRADPVATLLVAAMVLPRSFLLLREAVDVLLEATPRDVDVDELRSRLSGIHGVVEVHDLHVWTITSGVPSLSAHVVVEDGALASRGLGALLDELCACVGDDFDVEHVTFQVEPRSHREHEDLGHHHP</sequence>
<comment type="similarity">
    <text evidence="2">Belongs to the cation diffusion facilitator (CDF) transporter (TC 2.A.4) family. SLC30A subfamily.</text>
</comment>
<evidence type="ECO:0000313" key="11">
    <source>
        <dbReference type="EMBL" id="MDR7362713.1"/>
    </source>
</evidence>
<feature type="transmembrane region" description="Helical" evidence="8">
    <location>
        <begin position="186"/>
        <end position="203"/>
    </location>
</feature>